<evidence type="ECO:0000313" key="3">
    <source>
        <dbReference type="Proteomes" id="UP000033710"/>
    </source>
</evidence>
<dbReference type="Proteomes" id="UP000033710">
    <property type="component" value="Unassembled WGS sequence"/>
</dbReference>
<dbReference type="VEuPathDB" id="FungiDB:SPSK_00633"/>
<reference evidence="2 3" key="2">
    <citation type="journal article" date="2015" name="Eukaryot. Cell">
        <title>Asexual propagation of a virulent clone complex in a human and feline outbreak of sporotrichosis.</title>
        <authorList>
            <person name="Teixeira Mde M."/>
            <person name="Rodrigues A.M."/>
            <person name="Tsui C.K."/>
            <person name="de Almeida L.G."/>
            <person name="Van Diepeningen A.D."/>
            <person name="van den Ende B.G."/>
            <person name="Fernandes G.F."/>
            <person name="Kano R."/>
            <person name="Hamelin R.C."/>
            <person name="Lopes-Bezerra L.M."/>
            <person name="Vasconcelos A.T."/>
            <person name="de Hoog S."/>
            <person name="de Camargo Z.P."/>
            <person name="Felipe M.S."/>
        </authorList>
    </citation>
    <scope>NUCLEOTIDE SEQUENCE [LARGE SCALE GENOMIC DNA]</scope>
    <source>
        <strain evidence="2 3">1099-18</strain>
    </source>
</reference>
<comment type="caution">
    <text evidence="2">The sequence shown here is derived from an EMBL/GenBank/DDBJ whole genome shotgun (WGS) entry which is preliminary data.</text>
</comment>
<evidence type="ECO:0000256" key="1">
    <source>
        <dbReference type="SAM" id="MobiDB-lite"/>
    </source>
</evidence>
<sequence>MFTHKEKARLASKDEPRLGRRDPSHYASLTDKLQPTTSGKSKEGAKAKPTYGREKRERADRDMTNAGRRDLAGGKFRGQLTDAATFIAVVNASR</sequence>
<protein>
    <submittedName>
        <fullName evidence="2">Uncharacterized protein</fullName>
    </submittedName>
</protein>
<feature type="compositionally biased region" description="Basic and acidic residues" evidence="1">
    <location>
        <begin position="1"/>
        <end position="24"/>
    </location>
</feature>
<dbReference type="AlphaFoldDB" id="A0A0F2LRH6"/>
<feature type="compositionally biased region" description="Basic and acidic residues" evidence="1">
    <location>
        <begin position="40"/>
        <end position="72"/>
    </location>
</feature>
<accession>A0A0F2LRH6</accession>
<proteinExistence type="predicted"/>
<dbReference type="RefSeq" id="XP_016582814.1">
    <property type="nucleotide sequence ID" value="XM_016727594.1"/>
</dbReference>
<reference evidence="2 3" key="1">
    <citation type="journal article" date="2014" name="BMC Genomics">
        <title>Comparative genomics of the major fungal agents of human and animal Sporotrichosis: Sporothrix schenckii and Sporothrix brasiliensis.</title>
        <authorList>
            <person name="Teixeira M.M."/>
            <person name="de Almeida L.G."/>
            <person name="Kubitschek-Barreira P."/>
            <person name="Alves F.L."/>
            <person name="Kioshima E.S."/>
            <person name="Abadio A.K."/>
            <person name="Fernandes L."/>
            <person name="Derengowski L.S."/>
            <person name="Ferreira K.S."/>
            <person name="Souza R.C."/>
            <person name="Ruiz J.C."/>
            <person name="de Andrade N.C."/>
            <person name="Paes H.C."/>
            <person name="Nicola A.M."/>
            <person name="Albuquerque P."/>
            <person name="Gerber A.L."/>
            <person name="Martins V.P."/>
            <person name="Peconick L.D."/>
            <person name="Neto A.V."/>
            <person name="Chaucanez C.B."/>
            <person name="Silva P.A."/>
            <person name="Cunha O.L."/>
            <person name="de Oliveira F.F."/>
            <person name="dos Santos T.C."/>
            <person name="Barros A.L."/>
            <person name="Soares M.A."/>
            <person name="de Oliveira L.M."/>
            <person name="Marini M.M."/>
            <person name="Villalobos-Duno H."/>
            <person name="Cunha M.M."/>
            <person name="de Hoog S."/>
            <person name="da Silveira J.F."/>
            <person name="Henrissat B."/>
            <person name="Nino-Vega G.A."/>
            <person name="Cisalpino P.S."/>
            <person name="Mora-Montes H.M."/>
            <person name="Almeida S.R."/>
            <person name="Stajich J.E."/>
            <person name="Lopes-Bezerra L.M."/>
            <person name="Vasconcelos A.T."/>
            <person name="Felipe M.S."/>
        </authorList>
    </citation>
    <scope>NUCLEOTIDE SEQUENCE [LARGE SCALE GENOMIC DNA]</scope>
    <source>
        <strain evidence="2 3">1099-18</strain>
    </source>
</reference>
<evidence type="ECO:0000313" key="2">
    <source>
        <dbReference type="EMBL" id="KJR80138.1"/>
    </source>
</evidence>
<dbReference type="KEGG" id="ssck:SPSK_00633"/>
<name>A0A0F2LRH6_SPOSC</name>
<organism evidence="2 3">
    <name type="scientific">Sporothrix schenckii 1099-18</name>
    <dbReference type="NCBI Taxonomy" id="1397361"/>
    <lineage>
        <taxon>Eukaryota</taxon>
        <taxon>Fungi</taxon>
        <taxon>Dikarya</taxon>
        <taxon>Ascomycota</taxon>
        <taxon>Pezizomycotina</taxon>
        <taxon>Sordariomycetes</taxon>
        <taxon>Sordariomycetidae</taxon>
        <taxon>Ophiostomatales</taxon>
        <taxon>Ophiostomataceae</taxon>
        <taxon>Sporothrix</taxon>
    </lineage>
</organism>
<gene>
    <name evidence="2" type="ORF">SPSK_00633</name>
</gene>
<dbReference type="GeneID" id="27662871"/>
<feature type="region of interest" description="Disordered" evidence="1">
    <location>
        <begin position="1"/>
        <end position="74"/>
    </location>
</feature>
<dbReference type="EMBL" id="AXCR01000012">
    <property type="protein sequence ID" value="KJR80138.1"/>
    <property type="molecule type" value="Genomic_DNA"/>
</dbReference>